<accession>A0A1Y2JZ02</accession>
<name>A0A1Y2JZ02_9PROT</name>
<dbReference type="SUPFAM" id="SSF51735">
    <property type="entry name" value="NAD(P)-binding Rossmann-fold domains"/>
    <property type="match status" value="1"/>
</dbReference>
<dbReference type="AlphaFoldDB" id="A0A1Y2JZ02"/>
<gene>
    <name evidence="1" type="ORF">MAIT1_00544</name>
</gene>
<dbReference type="EMBL" id="LVJN01000021">
    <property type="protein sequence ID" value="OSM00116.1"/>
    <property type="molecule type" value="Genomic_DNA"/>
</dbReference>
<evidence type="ECO:0000313" key="2">
    <source>
        <dbReference type="Proteomes" id="UP000194003"/>
    </source>
</evidence>
<organism evidence="1 2">
    <name type="scientific">Magnetofaba australis IT-1</name>
    <dbReference type="NCBI Taxonomy" id="1434232"/>
    <lineage>
        <taxon>Bacteria</taxon>
        <taxon>Pseudomonadati</taxon>
        <taxon>Pseudomonadota</taxon>
        <taxon>Magnetococcia</taxon>
        <taxon>Magnetococcales</taxon>
        <taxon>Magnetococcaceae</taxon>
        <taxon>Magnetofaba</taxon>
    </lineage>
</organism>
<sequence length="302" mass="33534">MAGCASSPESASWRAFSEKFPQADYTPLDDLLARDDIDAFVVTAAWRAMPGMLPRLLAHPKPMLLEKPIEFDAKRLAAAIDGAGAAIGNKVVGMNRRFYDPVIKLKQRLQRGGLIRAEIVVSENLENLVKRWGAEILPHVLAYSSCHILDVAQFLLGTLRPAFLHAAAAPGFEPFVNLNGALMSDEHNALVSLAINAFEPSAVGITCAFNDRTVWRLNPMEVLTVYEDYDKIEPTEEYPVRRYQPRPIRKEVVNLDFRPGFLQQMEAFLAGRRESAATPQSFLTLLEWTDAARRMGIAVAGL</sequence>
<dbReference type="STRING" id="1434232.MAIT1_00544"/>
<dbReference type="Gene3D" id="3.30.360.10">
    <property type="entry name" value="Dihydrodipicolinate Reductase, domain 2"/>
    <property type="match status" value="1"/>
</dbReference>
<protein>
    <recommendedName>
        <fullName evidence="3">Oxidoreductase domain-containing protein</fullName>
    </recommendedName>
</protein>
<evidence type="ECO:0008006" key="3">
    <source>
        <dbReference type="Google" id="ProtNLM"/>
    </source>
</evidence>
<evidence type="ECO:0000313" key="1">
    <source>
        <dbReference type="EMBL" id="OSM00116.1"/>
    </source>
</evidence>
<keyword evidence="2" id="KW-1185">Reference proteome</keyword>
<dbReference type="Gene3D" id="3.40.50.720">
    <property type="entry name" value="NAD(P)-binding Rossmann-like Domain"/>
    <property type="match status" value="1"/>
</dbReference>
<dbReference type="Proteomes" id="UP000194003">
    <property type="component" value="Unassembled WGS sequence"/>
</dbReference>
<dbReference type="InterPro" id="IPR036291">
    <property type="entry name" value="NAD(P)-bd_dom_sf"/>
</dbReference>
<proteinExistence type="predicted"/>
<reference evidence="1 2" key="1">
    <citation type="journal article" date="2016" name="BMC Genomics">
        <title>Combined genomic and structural analyses of a cultured magnetotactic bacterium reveals its niche adaptation to a dynamic environment.</title>
        <authorList>
            <person name="Araujo A.C."/>
            <person name="Morillo V."/>
            <person name="Cypriano J."/>
            <person name="Teixeira L.C."/>
            <person name="Leao P."/>
            <person name="Lyra S."/>
            <person name="Almeida L.G."/>
            <person name="Bazylinski D.A."/>
            <person name="Vasconcellos A.T."/>
            <person name="Abreu F."/>
            <person name="Lins U."/>
        </authorList>
    </citation>
    <scope>NUCLEOTIDE SEQUENCE [LARGE SCALE GENOMIC DNA]</scope>
    <source>
        <strain evidence="1 2">IT-1</strain>
    </source>
</reference>
<comment type="caution">
    <text evidence="1">The sequence shown here is derived from an EMBL/GenBank/DDBJ whole genome shotgun (WGS) entry which is preliminary data.</text>
</comment>